<reference evidence="1 2" key="1">
    <citation type="submission" date="2017-12" db="EMBL/GenBank/DDBJ databases">
        <title>Draft genome sequence of Ralstonia pickettii 52.</title>
        <authorList>
            <person name="Zheng B."/>
        </authorList>
    </citation>
    <scope>NUCLEOTIDE SEQUENCE [LARGE SCALE GENOMIC DNA]</scope>
    <source>
        <strain evidence="1 2">52</strain>
    </source>
</reference>
<dbReference type="RefSeq" id="WP_102064935.1">
    <property type="nucleotide sequence ID" value="NZ_PKQE01000001.1"/>
</dbReference>
<evidence type="ECO:0000313" key="1">
    <source>
        <dbReference type="EMBL" id="PLC44524.1"/>
    </source>
</evidence>
<dbReference type="EMBL" id="PKQE01000001">
    <property type="protein sequence ID" value="PLC44524.1"/>
    <property type="molecule type" value="Genomic_DNA"/>
</dbReference>
<evidence type="ECO:0000313" key="2">
    <source>
        <dbReference type="Proteomes" id="UP000234456"/>
    </source>
</evidence>
<proteinExistence type="predicted"/>
<gene>
    <name evidence="1" type="ORF">C0Q88_07545</name>
</gene>
<dbReference type="Proteomes" id="UP000234456">
    <property type="component" value="Unassembled WGS sequence"/>
</dbReference>
<accession>A0A2N4TXS3</accession>
<protein>
    <submittedName>
        <fullName evidence="1">Uncharacterized protein</fullName>
    </submittedName>
</protein>
<organism evidence="1 2">
    <name type="scientific">Ralstonia pickettii</name>
    <name type="common">Burkholderia pickettii</name>
    <dbReference type="NCBI Taxonomy" id="329"/>
    <lineage>
        <taxon>Bacteria</taxon>
        <taxon>Pseudomonadati</taxon>
        <taxon>Pseudomonadota</taxon>
        <taxon>Betaproteobacteria</taxon>
        <taxon>Burkholderiales</taxon>
        <taxon>Burkholderiaceae</taxon>
        <taxon>Ralstonia</taxon>
    </lineage>
</organism>
<name>A0A2N4TXS3_RALPI</name>
<dbReference type="AlphaFoldDB" id="A0A2N4TXS3"/>
<comment type="caution">
    <text evidence="1">The sequence shown here is derived from an EMBL/GenBank/DDBJ whole genome shotgun (WGS) entry which is preliminary data.</text>
</comment>
<sequence length="92" mass="10385">MSDNSRQNYTYEFYGLNDVGKHEAFFSYSTNAPLAHLQIGGVAKLPARANKTLGITETWTITHICVIPVFNDAWEFTGQITRVLCTPRNVFD</sequence>